<organism evidence="1 2">
    <name type="scientific">Meloidogyne hapla</name>
    <name type="common">Root-knot nematode worm</name>
    <dbReference type="NCBI Taxonomy" id="6305"/>
    <lineage>
        <taxon>Eukaryota</taxon>
        <taxon>Metazoa</taxon>
        <taxon>Ecdysozoa</taxon>
        <taxon>Nematoda</taxon>
        <taxon>Chromadorea</taxon>
        <taxon>Rhabditida</taxon>
        <taxon>Tylenchina</taxon>
        <taxon>Tylenchomorpha</taxon>
        <taxon>Tylenchoidea</taxon>
        <taxon>Meloidogynidae</taxon>
        <taxon>Meloidogyninae</taxon>
        <taxon>Meloidogyne</taxon>
    </lineage>
</organism>
<proteinExistence type="predicted"/>
<sequence length="72" mass="8663">MGQTVQMPYTIGVKLIETDIILFRFRCMINNNTDWFNITFQKDFNEYNSYEIKNGQKAYNRKVPIYHMVGME</sequence>
<keyword evidence="1" id="KW-1185">Reference proteome</keyword>
<evidence type="ECO:0000313" key="1">
    <source>
        <dbReference type="Proteomes" id="UP000095281"/>
    </source>
</evidence>
<evidence type="ECO:0000313" key="2">
    <source>
        <dbReference type="WBParaSite" id="MhA1_Contig1065.frz3.gene10"/>
    </source>
</evidence>
<dbReference type="AlphaFoldDB" id="A0A1I8AY58"/>
<protein>
    <submittedName>
        <fullName evidence="2">Galectin</fullName>
    </submittedName>
</protein>
<accession>A0A1I8AY58</accession>
<dbReference type="Proteomes" id="UP000095281">
    <property type="component" value="Unplaced"/>
</dbReference>
<dbReference type="WBParaSite" id="MhA1_Contig1065.frz3.gene10">
    <property type="protein sequence ID" value="MhA1_Contig1065.frz3.gene10"/>
    <property type="gene ID" value="MhA1_Contig1065.frz3.gene10"/>
</dbReference>
<name>A0A1I8AY58_MELHA</name>
<reference evidence="2" key="1">
    <citation type="submission" date="2016-11" db="UniProtKB">
        <authorList>
            <consortium name="WormBaseParasite"/>
        </authorList>
    </citation>
    <scope>IDENTIFICATION</scope>
</reference>